<dbReference type="GO" id="GO:0005179">
    <property type="term" value="F:hormone activity"/>
    <property type="evidence" value="ECO:0007669"/>
    <property type="project" value="InterPro"/>
</dbReference>
<evidence type="ECO:0000256" key="6">
    <source>
        <dbReference type="SAM" id="SignalP"/>
    </source>
</evidence>
<comment type="similarity">
    <text evidence="2">Belongs to the insulin family.</text>
</comment>
<dbReference type="AlphaFoldDB" id="A0A8S1H2V0"/>
<evidence type="ECO:0000256" key="1">
    <source>
        <dbReference type="ARBA" id="ARBA00004613"/>
    </source>
</evidence>
<dbReference type="PROSITE" id="PS00262">
    <property type="entry name" value="INSULIN"/>
    <property type="match status" value="1"/>
</dbReference>
<dbReference type="SUPFAM" id="SSF56994">
    <property type="entry name" value="Insulin-like"/>
    <property type="match status" value="1"/>
</dbReference>
<feature type="chain" id="PRO_5035763197" evidence="6">
    <location>
        <begin position="17"/>
        <end position="104"/>
    </location>
</feature>
<evidence type="ECO:0000256" key="2">
    <source>
        <dbReference type="ARBA" id="ARBA00009034"/>
    </source>
</evidence>
<comment type="subcellular location">
    <subcellularLocation>
        <location evidence="1">Secreted</location>
    </subcellularLocation>
</comment>
<dbReference type="Gene3D" id="1.10.100.10">
    <property type="entry name" value="Insulin-like"/>
    <property type="match status" value="1"/>
</dbReference>
<evidence type="ECO:0000256" key="5">
    <source>
        <dbReference type="ARBA" id="ARBA00023157"/>
    </source>
</evidence>
<evidence type="ECO:0000256" key="4">
    <source>
        <dbReference type="ARBA" id="ARBA00022729"/>
    </source>
</evidence>
<reference evidence="7" key="1">
    <citation type="submission" date="2020-10" db="EMBL/GenBank/DDBJ databases">
        <authorList>
            <person name="Kikuchi T."/>
        </authorList>
    </citation>
    <scope>NUCLEOTIDE SEQUENCE</scope>
    <source>
        <strain evidence="7">NKZ352</strain>
    </source>
</reference>
<keyword evidence="8" id="KW-1185">Reference proteome</keyword>
<evidence type="ECO:0000313" key="7">
    <source>
        <dbReference type="EMBL" id="CAD6189667.1"/>
    </source>
</evidence>
<protein>
    <submittedName>
        <fullName evidence="7">Uncharacterized protein</fullName>
    </submittedName>
</protein>
<organism evidence="7 8">
    <name type="scientific">Caenorhabditis auriculariae</name>
    <dbReference type="NCBI Taxonomy" id="2777116"/>
    <lineage>
        <taxon>Eukaryota</taxon>
        <taxon>Metazoa</taxon>
        <taxon>Ecdysozoa</taxon>
        <taxon>Nematoda</taxon>
        <taxon>Chromadorea</taxon>
        <taxon>Rhabditida</taxon>
        <taxon>Rhabditina</taxon>
        <taxon>Rhabditomorpha</taxon>
        <taxon>Rhabditoidea</taxon>
        <taxon>Rhabditidae</taxon>
        <taxon>Peloderinae</taxon>
        <taxon>Caenorhabditis</taxon>
    </lineage>
</organism>
<evidence type="ECO:0000313" key="8">
    <source>
        <dbReference type="Proteomes" id="UP000835052"/>
    </source>
</evidence>
<accession>A0A8S1H2V0</accession>
<keyword evidence="4 6" id="KW-0732">Signal</keyword>
<comment type="caution">
    <text evidence="7">The sequence shown here is derived from an EMBL/GenBank/DDBJ whole genome shotgun (WGS) entry which is preliminary data.</text>
</comment>
<dbReference type="GO" id="GO:0005576">
    <property type="term" value="C:extracellular region"/>
    <property type="evidence" value="ECO:0007669"/>
    <property type="project" value="UniProtKB-SubCell"/>
</dbReference>
<dbReference type="EMBL" id="CAJGYM010000011">
    <property type="protein sequence ID" value="CAD6189667.1"/>
    <property type="molecule type" value="Genomic_DNA"/>
</dbReference>
<name>A0A8S1H2V0_9PELO</name>
<sequence length="104" mass="11819">MNVVLILLVAVVAVHSANVRMCGQKIVHAVRNVCAGEQFCGEEDVEDNQEAISLITRCCIHRCSYREIKAACCKLRPLYEEEDVARPFNSNSRDFYELAMAQRR</sequence>
<dbReference type="InterPro" id="IPR003235">
    <property type="entry name" value="Nem_insulin-like_b-type"/>
</dbReference>
<feature type="signal peptide" evidence="6">
    <location>
        <begin position="1"/>
        <end position="16"/>
    </location>
</feature>
<proteinExistence type="inferred from homology"/>
<keyword evidence="3" id="KW-0964">Secreted</keyword>
<evidence type="ECO:0000256" key="3">
    <source>
        <dbReference type="ARBA" id="ARBA00022525"/>
    </source>
</evidence>
<keyword evidence="5" id="KW-1015">Disulfide bond</keyword>
<dbReference type="Proteomes" id="UP000835052">
    <property type="component" value="Unassembled WGS sequence"/>
</dbReference>
<dbReference type="InterPro" id="IPR036438">
    <property type="entry name" value="Insulin-like_sf"/>
</dbReference>
<gene>
    <name evidence="7" type="ORF">CAUJ_LOCUS5586</name>
</gene>
<dbReference type="Pfam" id="PF03488">
    <property type="entry name" value="Ins_beta"/>
    <property type="match status" value="1"/>
</dbReference>
<dbReference type="InterPro" id="IPR022353">
    <property type="entry name" value="Insulin_CS"/>
</dbReference>